<evidence type="ECO:0000256" key="1">
    <source>
        <dbReference type="ARBA" id="ARBA00009995"/>
    </source>
</evidence>
<protein>
    <submittedName>
        <fullName evidence="3">Uncharacterized protein</fullName>
    </submittedName>
</protein>
<evidence type="ECO:0000256" key="2">
    <source>
        <dbReference type="ARBA" id="ARBA00022679"/>
    </source>
</evidence>
<dbReference type="Pfam" id="PF00201">
    <property type="entry name" value="UDPGT"/>
    <property type="match status" value="1"/>
</dbReference>
<dbReference type="CDD" id="cd03784">
    <property type="entry name" value="GT1_Gtf-like"/>
    <property type="match status" value="1"/>
</dbReference>
<dbReference type="PANTHER" id="PTHR48047:SF150">
    <property type="entry name" value="SOLANIDINE UDP-GLUCOSE GLUCOSYLTRANSFERASE 1"/>
    <property type="match status" value="1"/>
</dbReference>
<dbReference type="GO" id="GO:0035251">
    <property type="term" value="F:UDP-glucosyltransferase activity"/>
    <property type="evidence" value="ECO:0007669"/>
    <property type="project" value="TreeGrafter"/>
</dbReference>
<keyword evidence="4" id="KW-1185">Reference proteome</keyword>
<reference evidence="3" key="1">
    <citation type="journal article" date="2023" name="bioRxiv">
        <title>Improved chromosome-level genome assembly for marigold (Tagetes erecta).</title>
        <authorList>
            <person name="Jiang F."/>
            <person name="Yuan L."/>
            <person name="Wang S."/>
            <person name="Wang H."/>
            <person name="Xu D."/>
            <person name="Wang A."/>
            <person name="Fan W."/>
        </authorList>
    </citation>
    <scope>NUCLEOTIDE SEQUENCE</scope>
    <source>
        <strain evidence="3">WSJ</strain>
        <tissue evidence="3">Leaf</tissue>
    </source>
</reference>
<dbReference type="AlphaFoldDB" id="A0AAD8KNL9"/>
<organism evidence="3 4">
    <name type="scientific">Tagetes erecta</name>
    <name type="common">African marigold</name>
    <dbReference type="NCBI Taxonomy" id="13708"/>
    <lineage>
        <taxon>Eukaryota</taxon>
        <taxon>Viridiplantae</taxon>
        <taxon>Streptophyta</taxon>
        <taxon>Embryophyta</taxon>
        <taxon>Tracheophyta</taxon>
        <taxon>Spermatophyta</taxon>
        <taxon>Magnoliopsida</taxon>
        <taxon>eudicotyledons</taxon>
        <taxon>Gunneridae</taxon>
        <taxon>Pentapetalae</taxon>
        <taxon>asterids</taxon>
        <taxon>campanulids</taxon>
        <taxon>Asterales</taxon>
        <taxon>Asteraceae</taxon>
        <taxon>Asteroideae</taxon>
        <taxon>Heliantheae alliance</taxon>
        <taxon>Tageteae</taxon>
        <taxon>Tagetes</taxon>
    </lineage>
</organism>
<dbReference type="InterPro" id="IPR002213">
    <property type="entry name" value="UDP_glucos_trans"/>
</dbReference>
<name>A0AAD8KNL9_TARER</name>
<comment type="similarity">
    <text evidence="1">Belongs to the UDP-glycosyltransferase family.</text>
</comment>
<accession>A0AAD8KNL9</accession>
<dbReference type="PANTHER" id="PTHR48047">
    <property type="entry name" value="GLYCOSYLTRANSFERASE"/>
    <property type="match status" value="1"/>
</dbReference>
<dbReference type="Proteomes" id="UP001229421">
    <property type="component" value="Unassembled WGS sequence"/>
</dbReference>
<proteinExistence type="inferred from homology"/>
<dbReference type="SUPFAM" id="SSF53756">
    <property type="entry name" value="UDP-Glycosyltransferase/glycogen phosphorylase"/>
    <property type="match status" value="1"/>
</dbReference>
<gene>
    <name evidence="3" type="ORF">QVD17_14802</name>
</gene>
<dbReference type="EMBL" id="JAUHHV010000004">
    <property type="protein sequence ID" value="KAK1426133.1"/>
    <property type="molecule type" value="Genomic_DNA"/>
</dbReference>
<comment type="caution">
    <text evidence="3">The sequence shown here is derived from an EMBL/GenBank/DDBJ whole genome shotgun (WGS) entry which is preliminary data.</text>
</comment>
<dbReference type="Gene3D" id="3.40.50.2000">
    <property type="entry name" value="Glycogen Phosphorylase B"/>
    <property type="match status" value="2"/>
</dbReference>
<keyword evidence="2" id="KW-0808">Transferase</keyword>
<evidence type="ECO:0000313" key="4">
    <source>
        <dbReference type="Proteomes" id="UP001229421"/>
    </source>
</evidence>
<sequence length="373" mass="41683">MDMGDTNLHVVFIPSLAPGHMIPLIQLAKLFAARGVRCTIITTIHNAPMIKTNEIDSLNVHTISFPAADVGLPVGIENMSDCLNSEMITALIHGMDLLHAPMEQLIRDENPDCIFSDMFITWTVDLAEELKIPSLLFYPTSFLYRTISHSLEVYAPHANVKSESESFLVPNLPDNITIKRSQVAKRLMYTNPMADKLEKLQQAEKRSYGLVHNTFYEIEPAYADHIKTIKCAKIWHMEILLHPAVAGFLTHCGWGSVLEAVIAGVPLITWPLYADHFYNEKLVELLGIGVGIGVDVWNPNFVITSPLIRKQRILDAIDLLASNSAMVERIRQNSKEMSVKAKKAVEEHGSSLNAINTLIDELKRVKLNSKPSI</sequence>
<evidence type="ECO:0000313" key="3">
    <source>
        <dbReference type="EMBL" id="KAK1426133.1"/>
    </source>
</evidence>